<evidence type="ECO:0000313" key="6">
    <source>
        <dbReference type="WBParaSite" id="TCONS_00000638.p1"/>
    </source>
</evidence>
<proteinExistence type="predicted"/>
<dbReference type="Proteomes" id="UP000035681">
    <property type="component" value="Unplaced"/>
</dbReference>
<dbReference type="WBParaSite" id="TCONS_00000638.p1">
    <property type="protein sequence ID" value="TCONS_00000638.p1"/>
    <property type="gene ID" value="XLOC_000622"/>
</dbReference>
<dbReference type="InterPro" id="IPR008251">
    <property type="entry name" value="Chromo_shadow_dom"/>
</dbReference>
<dbReference type="InterPro" id="IPR016197">
    <property type="entry name" value="Chromo-like_dom_sf"/>
</dbReference>
<keyword evidence="4" id="KW-1185">Reference proteome</keyword>
<evidence type="ECO:0000313" key="4">
    <source>
        <dbReference type="Proteomes" id="UP000035681"/>
    </source>
</evidence>
<evidence type="ECO:0000259" key="3">
    <source>
        <dbReference type="Pfam" id="PF01393"/>
    </source>
</evidence>
<keyword evidence="2" id="KW-0539">Nucleus</keyword>
<evidence type="ECO:0000313" key="5">
    <source>
        <dbReference type="WBParaSite" id="SSTP_0001185700.1"/>
    </source>
</evidence>
<feature type="domain" description="Chromo shadow" evidence="3">
    <location>
        <begin position="57"/>
        <end position="111"/>
    </location>
</feature>
<dbReference type="AlphaFoldDB" id="A0A0K0EQX6"/>
<evidence type="ECO:0000256" key="1">
    <source>
        <dbReference type="ARBA" id="ARBA00004123"/>
    </source>
</evidence>
<accession>A0A0K0EQX6</accession>
<dbReference type="SUPFAM" id="SSF54160">
    <property type="entry name" value="Chromo domain-like"/>
    <property type="match status" value="1"/>
</dbReference>
<sequence length="115" mass="13421">MDAWKIEAILDKVPINKKGKKQYLYKVRWANSLVTADDFPDKSILIQFEKKYFNYEIIGPVKKGKGGSLIDITNISWLIQCKQTGEQKEVSYKEVKESFPEQLLKFYEDNLAQLI</sequence>
<dbReference type="Pfam" id="PF01393">
    <property type="entry name" value="Chromo_shadow"/>
    <property type="match status" value="1"/>
</dbReference>
<dbReference type="WBParaSite" id="SSTP_0001185700.1">
    <property type="protein sequence ID" value="SSTP_0001185700.1"/>
    <property type="gene ID" value="SSTP_0001185700"/>
</dbReference>
<dbReference type="GO" id="GO:0005634">
    <property type="term" value="C:nucleus"/>
    <property type="evidence" value="ECO:0007669"/>
    <property type="project" value="UniProtKB-SubCell"/>
</dbReference>
<evidence type="ECO:0000256" key="2">
    <source>
        <dbReference type="ARBA" id="ARBA00023242"/>
    </source>
</evidence>
<protein>
    <submittedName>
        <fullName evidence="5">ChSh domain-containing protein</fullName>
    </submittedName>
    <submittedName>
        <fullName evidence="6">MD-2-related lipid-recognition domain-containing protein</fullName>
    </submittedName>
</protein>
<comment type="subcellular location">
    <subcellularLocation>
        <location evidence="1">Nucleus</location>
    </subcellularLocation>
</comment>
<name>A0A0K0EQX6_STRER</name>
<reference evidence="5" key="1">
    <citation type="submission" date="2015-08" db="UniProtKB">
        <authorList>
            <consortium name="WormBaseParasite"/>
        </authorList>
    </citation>
    <scope>IDENTIFICATION</scope>
</reference>
<organism evidence="5">
    <name type="scientific">Strongyloides stercoralis</name>
    <name type="common">Threadworm</name>
    <dbReference type="NCBI Taxonomy" id="6248"/>
    <lineage>
        <taxon>Eukaryota</taxon>
        <taxon>Metazoa</taxon>
        <taxon>Ecdysozoa</taxon>
        <taxon>Nematoda</taxon>
        <taxon>Chromadorea</taxon>
        <taxon>Rhabditida</taxon>
        <taxon>Tylenchina</taxon>
        <taxon>Panagrolaimomorpha</taxon>
        <taxon>Strongyloidoidea</taxon>
        <taxon>Strongyloididae</taxon>
        <taxon>Strongyloides</taxon>
    </lineage>
</organism>